<keyword evidence="3" id="KW-1280">Immunoglobulin</keyword>
<dbReference type="InterPro" id="IPR050199">
    <property type="entry name" value="IgHV"/>
</dbReference>
<feature type="domain" description="Immunoglobulin V-set" evidence="4">
    <location>
        <begin position="27"/>
        <end position="111"/>
    </location>
</feature>
<evidence type="ECO:0000256" key="2">
    <source>
        <dbReference type="ARBA" id="ARBA00023130"/>
    </source>
</evidence>
<keyword evidence="2" id="KW-1064">Adaptive immunity</keyword>
<proteinExistence type="predicted"/>
<organism evidence="5 6">
    <name type="scientific">Eleutherodactylus coqui</name>
    <name type="common">Puerto Rican coqui</name>
    <dbReference type="NCBI Taxonomy" id="57060"/>
    <lineage>
        <taxon>Eukaryota</taxon>
        <taxon>Metazoa</taxon>
        <taxon>Chordata</taxon>
        <taxon>Craniata</taxon>
        <taxon>Vertebrata</taxon>
        <taxon>Euteleostomi</taxon>
        <taxon>Amphibia</taxon>
        <taxon>Batrachia</taxon>
        <taxon>Anura</taxon>
        <taxon>Neobatrachia</taxon>
        <taxon>Hyloidea</taxon>
        <taxon>Eleutherodactylidae</taxon>
        <taxon>Eleutherodactylinae</taxon>
        <taxon>Eleutherodactylus</taxon>
        <taxon>Eleutherodactylus</taxon>
    </lineage>
</organism>
<dbReference type="Proteomes" id="UP000770717">
    <property type="component" value="Unassembled WGS sequence"/>
</dbReference>
<evidence type="ECO:0000313" key="5">
    <source>
        <dbReference type="EMBL" id="KAG9463514.1"/>
    </source>
</evidence>
<dbReference type="InterPro" id="IPR036179">
    <property type="entry name" value="Ig-like_dom_sf"/>
</dbReference>
<evidence type="ECO:0000256" key="1">
    <source>
        <dbReference type="ARBA" id="ARBA00022859"/>
    </source>
</evidence>
<dbReference type="InterPro" id="IPR013106">
    <property type="entry name" value="Ig_V-set"/>
</dbReference>
<reference evidence="5" key="1">
    <citation type="thesis" date="2020" institute="ProQuest LLC" country="789 East Eisenhower Parkway, Ann Arbor, MI, USA">
        <title>Comparative Genomics and Chromosome Evolution.</title>
        <authorList>
            <person name="Mudd A.B."/>
        </authorList>
    </citation>
    <scope>NUCLEOTIDE SEQUENCE</scope>
    <source>
        <strain evidence="5">HN-11 Male</strain>
        <tissue evidence="5">Kidney and liver</tissue>
    </source>
</reference>
<dbReference type="GO" id="GO:0002250">
    <property type="term" value="P:adaptive immune response"/>
    <property type="evidence" value="ECO:0007669"/>
    <property type="project" value="UniProtKB-KW"/>
</dbReference>
<dbReference type="SMART" id="SM00406">
    <property type="entry name" value="IGv"/>
    <property type="match status" value="1"/>
</dbReference>
<dbReference type="SUPFAM" id="SSF48726">
    <property type="entry name" value="Immunoglobulin"/>
    <property type="match status" value="1"/>
</dbReference>
<protein>
    <recommendedName>
        <fullName evidence="4">Immunoglobulin V-set domain-containing protein</fullName>
    </recommendedName>
</protein>
<dbReference type="PANTHER" id="PTHR23266">
    <property type="entry name" value="IMMUNOGLOBULIN HEAVY CHAIN"/>
    <property type="match status" value="1"/>
</dbReference>
<dbReference type="InterPro" id="IPR013783">
    <property type="entry name" value="Ig-like_fold"/>
</dbReference>
<accession>A0A8J6B5G4</accession>
<dbReference type="AlphaFoldDB" id="A0A8J6B5G4"/>
<evidence type="ECO:0000256" key="3">
    <source>
        <dbReference type="ARBA" id="ARBA00043265"/>
    </source>
</evidence>
<dbReference type="GO" id="GO:0005576">
    <property type="term" value="C:extracellular region"/>
    <property type="evidence" value="ECO:0007669"/>
    <property type="project" value="UniProtKB-ARBA"/>
</dbReference>
<keyword evidence="6" id="KW-1185">Reference proteome</keyword>
<comment type="caution">
    <text evidence="5">The sequence shown here is derived from an EMBL/GenBank/DDBJ whole genome shotgun (WGS) entry which is preliminary data.</text>
</comment>
<keyword evidence="1" id="KW-0391">Immunity</keyword>
<dbReference type="GO" id="GO:0019814">
    <property type="term" value="C:immunoglobulin complex"/>
    <property type="evidence" value="ECO:0007669"/>
    <property type="project" value="UniProtKB-KW"/>
</dbReference>
<name>A0A8J6B5G4_ELECQ</name>
<sequence>MVFILEGVAAQISLEVSGPGTVKPTETLEMTCKVSGASLTDSTNMHCVQWVRQPDGKGLEWLGGICHNNDIAYAQSLQGRITITRDTNKGEVYAKLTGAKAEESGKYYAARESQCGSIRGGLAQMCADAAHLAEQVRQVVVVFQKPLNHQIEDVSQAGHVCESAKLQSCHQVTAVISLSGESQRSVCSVRPCNRSGAMCLLSTKLINFSTAC</sequence>
<evidence type="ECO:0000313" key="6">
    <source>
        <dbReference type="Proteomes" id="UP000770717"/>
    </source>
</evidence>
<dbReference type="Gene3D" id="2.60.40.10">
    <property type="entry name" value="Immunoglobulins"/>
    <property type="match status" value="1"/>
</dbReference>
<dbReference type="OrthoDB" id="6427221at2759"/>
<gene>
    <name evidence="5" type="ORF">GDO78_021584</name>
</gene>
<evidence type="ECO:0000259" key="4">
    <source>
        <dbReference type="SMART" id="SM00406"/>
    </source>
</evidence>
<dbReference type="EMBL" id="WNTK01006586">
    <property type="protein sequence ID" value="KAG9463514.1"/>
    <property type="molecule type" value="Genomic_DNA"/>
</dbReference>